<dbReference type="EMBL" id="BAAABX010000059">
    <property type="protein sequence ID" value="GAA0427844.1"/>
    <property type="molecule type" value="Genomic_DNA"/>
</dbReference>
<evidence type="ECO:0000313" key="2">
    <source>
        <dbReference type="Proteomes" id="UP001500879"/>
    </source>
</evidence>
<gene>
    <name evidence="1" type="ORF">GCM10010357_56910</name>
</gene>
<dbReference type="Proteomes" id="UP001500879">
    <property type="component" value="Unassembled WGS sequence"/>
</dbReference>
<accession>A0ABN0Z0T8</accession>
<sequence>MSLPDAVAKPVQHRISTHPRSETTLTARCMSVGCSWTLAPTADLRAADLAMMTHTGMRGHPTFARTFEDVALVRRLELNEGKREVPWLPAAGEEPQHERATL</sequence>
<reference evidence="1 2" key="1">
    <citation type="journal article" date="2019" name="Int. J. Syst. Evol. Microbiol.">
        <title>The Global Catalogue of Microorganisms (GCM) 10K type strain sequencing project: providing services to taxonomists for standard genome sequencing and annotation.</title>
        <authorList>
            <consortium name="The Broad Institute Genomics Platform"/>
            <consortium name="The Broad Institute Genome Sequencing Center for Infectious Disease"/>
            <person name="Wu L."/>
            <person name="Ma J."/>
        </authorList>
    </citation>
    <scope>NUCLEOTIDE SEQUENCE [LARGE SCALE GENOMIC DNA]</scope>
    <source>
        <strain evidence="1 2">JCM 4788</strain>
    </source>
</reference>
<evidence type="ECO:0000313" key="1">
    <source>
        <dbReference type="EMBL" id="GAA0427844.1"/>
    </source>
</evidence>
<name>A0ABN0Z0T8_9ACTN</name>
<dbReference type="RefSeq" id="WP_344030435.1">
    <property type="nucleotide sequence ID" value="NZ_BAAABX010000059.1"/>
</dbReference>
<protein>
    <submittedName>
        <fullName evidence="1">Uncharacterized protein</fullName>
    </submittedName>
</protein>
<organism evidence="1 2">
    <name type="scientific">Streptomyces luteireticuli</name>
    <dbReference type="NCBI Taxonomy" id="173858"/>
    <lineage>
        <taxon>Bacteria</taxon>
        <taxon>Bacillati</taxon>
        <taxon>Actinomycetota</taxon>
        <taxon>Actinomycetes</taxon>
        <taxon>Kitasatosporales</taxon>
        <taxon>Streptomycetaceae</taxon>
        <taxon>Streptomyces</taxon>
    </lineage>
</organism>
<keyword evidence="2" id="KW-1185">Reference proteome</keyword>
<comment type="caution">
    <text evidence="1">The sequence shown here is derived from an EMBL/GenBank/DDBJ whole genome shotgun (WGS) entry which is preliminary data.</text>
</comment>
<proteinExistence type="predicted"/>